<dbReference type="Pfam" id="PF00931">
    <property type="entry name" value="NB-ARC"/>
    <property type="match status" value="1"/>
</dbReference>
<organism evidence="2 3">
    <name type="scientific">Pelatocladus maniniholoensis HA4357-MV3</name>
    <dbReference type="NCBI Taxonomy" id="1117104"/>
    <lineage>
        <taxon>Bacteria</taxon>
        <taxon>Bacillati</taxon>
        <taxon>Cyanobacteriota</taxon>
        <taxon>Cyanophyceae</taxon>
        <taxon>Nostocales</taxon>
        <taxon>Nostocaceae</taxon>
        <taxon>Pelatocladus</taxon>
    </lineage>
</organism>
<dbReference type="Gene3D" id="3.40.50.300">
    <property type="entry name" value="P-loop containing nucleotide triphosphate hydrolases"/>
    <property type="match status" value="1"/>
</dbReference>
<dbReference type="AlphaFoldDB" id="A0A9E3HBG4"/>
<name>A0A9E3HBG4_9NOST</name>
<dbReference type="PANTHER" id="PTHR47691:SF3">
    <property type="entry name" value="HTH-TYPE TRANSCRIPTIONAL REGULATOR RV0890C-RELATED"/>
    <property type="match status" value="1"/>
</dbReference>
<protein>
    <submittedName>
        <fullName evidence="2">AAA family ATPase</fullName>
    </submittedName>
</protein>
<gene>
    <name evidence="2" type="ORF">KME28_20540</name>
</gene>
<dbReference type="EMBL" id="JAHHHW010000119">
    <property type="protein sequence ID" value="MBW4434032.1"/>
    <property type="molecule type" value="Genomic_DNA"/>
</dbReference>
<dbReference type="InterPro" id="IPR002182">
    <property type="entry name" value="NB-ARC"/>
</dbReference>
<evidence type="ECO:0000313" key="2">
    <source>
        <dbReference type="EMBL" id="MBW4434032.1"/>
    </source>
</evidence>
<evidence type="ECO:0000313" key="3">
    <source>
        <dbReference type="Proteomes" id="UP000813215"/>
    </source>
</evidence>
<dbReference type="SUPFAM" id="SSF52540">
    <property type="entry name" value="P-loop containing nucleoside triphosphate hydrolases"/>
    <property type="match status" value="1"/>
</dbReference>
<evidence type="ECO:0000259" key="1">
    <source>
        <dbReference type="Pfam" id="PF00931"/>
    </source>
</evidence>
<proteinExistence type="predicted"/>
<feature type="domain" description="NB-ARC" evidence="1">
    <location>
        <begin position="107"/>
        <end position="284"/>
    </location>
</feature>
<sequence length="351" mass="39885">MGLIASAQGLKTVEKARLAKGWARQASIWYGEAHVELPTLKRFLAGKVAVRQENFEAICKAVGVDWKQIVDWEKSGQNRVEDNSDIAQICLKEDCNEMHDVQIFYGREQELENLKQSILQNRSRVVTLCGQPGIGKTALAAKLAEEVKSDFEYFSWRSLNDSVAPSLLKLLSGLIKFLCSEEETDFPSDVDELIDKLLNIFSNHRVLLVLDGWENISRTQSMEGSQTDYEKYSKLLKRIAERKHKSCVVITTQEEPKELSSLQDTPCVKTRLKGLDFQASLKILNAKKLIFVPQQAEKLINDYNGNPLALNHICEHIQKVFAGNVSHYETKYTILFPLEFETAINKNCEFL</sequence>
<dbReference type="GO" id="GO:0043531">
    <property type="term" value="F:ADP binding"/>
    <property type="evidence" value="ECO:0007669"/>
    <property type="project" value="InterPro"/>
</dbReference>
<comment type="caution">
    <text evidence="2">The sequence shown here is derived from an EMBL/GenBank/DDBJ whole genome shotgun (WGS) entry which is preliminary data.</text>
</comment>
<reference evidence="2" key="1">
    <citation type="submission" date="2021-05" db="EMBL/GenBank/DDBJ databases">
        <authorList>
            <person name="Pietrasiak N."/>
            <person name="Ward R."/>
            <person name="Stajich J.E."/>
            <person name="Kurbessoian T."/>
        </authorList>
    </citation>
    <scope>NUCLEOTIDE SEQUENCE</scope>
    <source>
        <strain evidence="2">HA4357-MV3</strain>
    </source>
</reference>
<accession>A0A9E3HBG4</accession>
<dbReference type="PANTHER" id="PTHR47691">
    <property type="entry name" value="REGULATOR-RELATED"/>
    <property type="match status" value="1"/>
</dbReference>
<dbReference type="InterPro" id="IPR027417">
    <property type="entry name" value="P-loop_NTPase"/>
</dbReference>
<dbReference type="PRINTS" id="PR00364">
    <property type="entry name" value="DISEASERSIST"/>
</dbReference>
<dbReference type="Proteomes" id="UP000813215">
    <property type="component" value="Unassembled WGS sequence"/>
</dbReference>
<reference evidence="2" key="2">
    <citation type="journal article" date="2022" name="Microbiol. Resour. Announc.">
        <title>Metagenome Sequencing to Explore Phylogenomics of Terrestrial Cyanobacteria.</title>
        <authorList>
            <person name="Ward R.D."/>
            <person name="Stajich J.E."/>
            <person name="Johansen J.R."/>
            <person name="Huntemann M."/>
            <person name="Clum A."/>
            <person name="Foster B."/>
            <person name="Foster B."/>
            <person name="Roux S."/>
            <person name="Palaniappan K."/>
            <person name="Varghese N."/>
            <person name="Mukherjee S."/>
            <person name="Reddy T.B.K."/>
            <person name="Daum C."/>
            <person name="Copeland A."/>
            <person name="Chen I.A."/>
            <person name="Ivanova N.N."/>
            <person name="Kyrpides N.C."/>
            <person name="Shapiro N."/>
            <person name="Eloe-Fadrosh E.A."/>
            <person name="Pietrasiak N."/>
        </authorList>
    </citation>
    <scope>NUCLEOTIDE SEQUENCE</scope>
    <source>
        <strain evidence="2">HA4357-MV3</strain>
    </source>
</reference>